<proteinExistence type="inferred from homology"/>
<dbReference type="GO" id="GO:0016491">
    <property type="term" value="F:oxidoreductase activity"/>
    <property type="evidence" value="ECO:0007669"/>
    <property type="project" value="UniProtKB-KW"/>
</dbReference>
<dbReference type="InterPro" id="IPR026992">
    <property type="entry name" value="DIOX_N"/>
</dbReference>
<dbReference type="AlphaFoldDB" id="G1XV55"/>
<gene>
    <name evidence="4" type="ORF">AOL_s00215g863</name>
</gene>
<dbReference type="InterPro" id="IPR005123">
    <property type="entry name" value="Oxoglu/Fe-dep_dioxygenase_dom"/>
</dbReference>
<keyword evidence="2" id="KW-0560">Oxidoreductase</keyword>
<dbReference type="PRINTS" id="PR00682">
    <property type="entry name" value="IPNSYNTHASE"/>
</dbReference>
<comment type="similarity">
    <text evidence="1 2">Belongs to the iron/ascorbate-dependent oxidoreductase family.</text>
</comment>
<dbReference type="OMA" id="DESFWVM"/>
<keyword evidence="2" id="KW-0479">Metal-binding</keyword>
<dbReference type="Pfam" id="PF14226">
    <property type="entry name" value="DIOX_N"/>
    <property type="match status" value="1"/>
</dbReference>
<keyword evidence="5" id="KW-1185">Reference proteome</keyword>
<dbReference type="InterPro" id="IPR044861">
    <property type="entry name" value="IPNS-like_FE2OG_OXY"/>
</dbReference>
<dbReference type="GO" id="GO:0046872">
    <property type="term" value="F:metal ion binding"/>
    <property type="evidence" value="ECO:0007669"/>
    <property type="project" value="UniProtKB-KW"/>
</dbReference>
<dbReference type="InterPro" id="IPR050231">
    <property type="entry name" value="Iron_ascorbate_oxido_reductase"/>
</dbReference>
<dbReference type="Pfam" id="PF03171">
    <property type="entry name" value="2OG-FeII_Oxy"/>
    <property type="match status" value="1"/>
</dbReference>
<dbReference type="GeneID" id="22899338"/>
<dbReference type="PROSITE" id="PS51471">
    <property type="entry name" value="FE2OG_OXY"/>
    <property type="match status" value="1"/>
</dbReference>
<evidence type="ECO:0000256" key="2">
    <source>
        <dbReference type="RuleBase" id="RU003682"/>
    </source>
</evidence>
<dbReference type="InterPro" id="IPR027443">
    <property type="entry name" value="IPNS-like_sf"/>
</dbReference>
<dbReference type="HOGENOM" id="CLU_010119_6_0_1"/>
<evidence type="ECO:0000313" key="5">
    <source>
        <dbReference type="Proteomes" id="UP000008784"/>
    </source>
</evidence>
<dbReference type="OrthoDB" id="288590at2759"/>
<organism evidence="4 5">
    <name type="scientific">Arthrobotrys oligospora (strain ATCC 24927 / CBS 115.81 / DSM 1491)</name>
    <name type="common">Nematode-trapping fungus</name>
    <name type="synonym">Didymozoophaga oligospora</name>
    <dbReference type="NCBI Taxonomy" id="756982"/>
    <lineage>
        <taxon>Eukaryota</taxon>
        <taxon>Fungi</taxon>
        <taxon>Dikarya</taxon>
        <taxon>Ascomycota</taxon>
        <taxon>Pezizomycotina</taxon>
        <taxon>Orbiliomycetes</taxon>
        <taxon>Orbiliales</taxon>
        <taxon>Orbiliaceae</taxon>
        <taxon>Orbilia</taxon>
        <taxon>Orbilia oligospora</taxon>
    </lineage>
</organism>
<dbReference type="PANTHER" id="PTHR47990">
    <property type="entry name" value="2-OXOGLUTARATE (2OG) AND FE(II)-DEPENDENT OXYGENASE SUPERFAMILY PROTEIN-RELATED"/>
    <property type="match status" value="1"/>
</dbReference>
<evidence type="ECO:0000313" key="4">
    <source>
        <dbReference type="EMBL" id="EGX42914.1"/>
    </source>
</evidence>
<dbReference type="Proteomes" id="UP000008784">
    <property type="component" value="Unassembled WGS sequence"/>
</dbReference>
<dbReference type="InParanoid" id="G1XV55"/>
<dbReference type="SUPFAM" id="SSF51197">
    <property type="entry name" value="Clavaminate synthase-like"/>
    <property type="match status" value="1"/>
</dbReference>
<sequence length="349" mass="38154">MSLPFVDVSPFLKKGTPPSPAKDTSAKSLFDACHDVGFFYLKGHGIPKETCDLVLDTVRNWMLTATDEEKATIARKDAGVGDGDGARGYQKIGENVTLGKSDFHEAIDLYATHPLAPPSPPYQPLHGPNLWPNHLFSDIFTSYIDQILLLGAALMRCMAVALSLPEDHFEPFINPSFWVCRAIGYPPLTPEAIKANPGGVGCGAHSDYGCWTFLLTDETRGALKVEGKDGEWIDANPVEGCYVVNVGDMLMQWTNGLFKSTVHQGNHPPTLDLLQRYDGLMLTYMGIVVHLGSNYRVSVPVFFEPSWEAKISPLEGCIVKTGGKALYGGATYGEYLLGKVASNFYTEKQ</sequence>
<name>G1XV55_ARTOA</name>
<comment type="caution">
    <text evidence="4">The sequence shown here is derived from an EMBL/GenBank/DDBJ whole genome shotgun (WGS) entry which is preliminary data.</text>
</comment>
<evidence type="ECO:0000256" key="1">
    <source>
        <dbReference type="ARBA" id="ARBA00008056"/>
    </source>
</evidence>
<reference evidence="4 5" key="1">
    <citation type="journal article" date="2011" name="PLoS Pathog.">
        <title>Genomic and proteomic analyses of the fungus Arthrobotrys oligospora provide insights into nematode-trap formation.</title>
        <authorList>
            <person name="Yang J."/>
            <person name="Wang L."/>
            <person name="Ji X."/>
            <person name="Feng Y."/>
            <person name="Li X."/>
            <person name="Zou C."/>
            <person name="Xu J."/>
            <person name="Ren Y."/>
            <person name="Mi Q."/>
            <person name="Wu J."/>
            <person name="Liu S."/>
            <person name="Liu Y."/>
            <person name="Huang X."/>
            <person name="Wang H."/>
            <person name="Niu X."/>
            <person name="Li J."/>
            <person name="Liang L."/>
            <person name="Luo Y."/>
            <person name="Ji K."/>
            <person name="Zhou W."/>
            <person name="Yu Z."/>
            <person name="Li G."/>
            <person name="Liu Y."/>
            <person name="Li L."/>
            <person name="Qiao M."/>
            <person name="Feng L."/>
            <person name="Zhang K.-Q."/>
        </authorList>
    </citation>
    <scope>NUCLEOTIDE SEQUENCE [LARGE SCALE GENOMIC DNA]</scope>
    <source>
        <strain evidence="5">ATCC 24927 / CBS 115.81 / DSM 1491</strain>
    </source>
</reference>
<keyword evidence="2" id="KW-0408">Iron</keyword>
<dbReference type="RefSeq" id="XP_011128367.1">
    <property type="nucleotide sequence ID" value="XM_011130065.1"/>
</dbReference>
<dbReference type="eggNOG" id="KOG0143">
    <property type="taxonomic scope" value="Eukaryota"/>
</dbReference>
<dbReference type="EMBL" id="ADOT01000323">
    <property type="protein sequence ID" value="EGX42914.1"/>
    <property type="molecule type" value="Genomic_DNA"/>
</dbReference>
<protein>
    <recommendedName>
        <fullName evidence="3">Fe2OG dioxygenase domain-containing protein</fullName>
    </recommendedName>
</protein>
<accession>G1XV55</accession>
<dbReference type="Gene3D" id="2.60.120.330">
    <property type="entry name" value="B-lactam Antibiotic, Isopenicillin N Synthase, Chain"/>
    <property type="match status" value="1"/>
</dbReference>
<evidence type="ECO:0000259" key="3">
    <source>
        <dbReference type="PROSITE" id="PS51471"/>
    </source>
</evidence>
<feature type="domain" description="Fe2OG dioxygenase" evidence="3">
    <location>
        <begin position="176"/>
        <end position="305"/>
    </location>
</feature>
<dbReference type="GO" id="GO:0044283">
    <property type="term" value="P:small molecule biosynthetic process"/>
    <property type="evidence" value="ECO:0007669"/>
    <property type="project" value="UniProtKB-ARBA"/>
</dbReference>
<dbReference type="STRING" id="756982.G1XV55"/>